<evidence type="ECO:0000259" key="2">
    <source>
        <dbReference type="Pfam" id="PF14467"/>
    </source>
</evidence>
<reference evidence="3" key="1">
    <citation type="journal article" date="2014" name="Int. J. Syst. Evol. Microbiol.">
        <title>Complete genome of a new Firmicutes species belonging to the dominant human colonic microbiota ('Ruminococcus bicirculans') reveals two chromosomes and a selective capacity to utilize plant glucans.</title>
        <authorList>
            <consortium name="NISC Comparative Sequencing Program"/>
            <person name="Wegmann U."/>
            <person name="Louis P."/>
            <person name="Goesmann A."/>
            <person name="Henrissat B."/>
            <person name="Duncan S.H."/>
            <person name="Flint H.J."/>
        </authorList>
    </citation>
    <scope>NUCLEOTIDE SEQUENCE</scope>
    <source>
        <strain evidence="3">CCM 8778</strain>
    </source>
</reference>
<name>A0A2I0CMA2_9PSED</name>
<dbReference type="RefSeq" id="WP_093984913.1">
    <property type="nucleotide sequence ID" value="NZ_BMDE01000002.1"/>
</dbReference>
<keyword evidence="6" id="KW-1185">Reference proteome</keyword>
<feature type="chain" id="PRO_5014158403" evidence="1">
    <location>
        <begin position="20"/>
        <end position="138"/>
    </location>
</feature>
<dbReference type="Proteomes" id="UP000655550">
    <property type="component" value="Unassembled WGS sequence"/>
</dbReference>
<accession>A0A2I0CMA2</accession>
<dbReference type="InterPro" id="IPR025218">
    <property type="entry name" value="DUF4426"/>
</dbReference>
<dbReference type="AlphaFoldDB" id="A0A2I0CMA2"/>
<evidence type="ECO:0000256" key="1">
    <source>
        <dbReference type="SAM" id="SignalP"/>
    </source>
</evidence>
<dbReference type="Proteomes" id="UP000242861">
    <property type="component" value="Unassembled WGS sequence"/>
</dbReference>
<dbReference type="Pfam" id="PF14467">
    <property type="entry name" value="DUF4426"/>
    <property type="match status" value="1"/>
</dbReference>
<evidence type="ECO:0000313" key="5">
    <source>
        <dbReference type="Proteomes" id="UP000242861"/>
    </source>
</evidence>
<feature type="domain" description="DUF4426" evidence="2">
    <location>
        <begin position="23"/>
        <end position="138"/>
    </location>
</feature>
<evidence type="ECO:0000313" key="3">
    <source>
        <dbReference type="EMBL" id="GGH89774.1"/>
    </source>
</evidence>
<proteinExistence type="predicted"/>
<gene>
    <name evidence="4" type="ORF">CW360_13165</name>
    <name evidence="3" type="ORF">GCM10007363_05690</name>
</gene>
<dbReference type="Gene3D" id="2.60.40.3340">
    <property type="entry name" value="Domain of unknown function DUF4426"/>
    <property type="match status" value="1"/>
</dbReference>
<reference evidence="4" key="2">
    <citation type="submission" date="2017-12" db="EMBL/GenBank/DDBJ databases">
        <authorList>
            <person name="Hurst M.R.H."/>
        </authorList>
    </citation>
    <scope>NUCLEOTIDE SEQUENCE [LARGE SCALE GENOMIC DNA]</scope>
    <source>
        <strain evidence="4">ZYSR67-Z</strain>
    </source>
</reference>
<dbReference type="EMBL" id="PIYS01000027">
    <property type="protein sequence ID" value="PKF70250.1"/>
    <property type="molecule type" value="Genomic_DNA"/>
</dbReference>
<reference evidence="3" key="5">
    <citation type="submission" date="2024-05" db="EMBL/GenBank/DDBJ databases">
        <authorList>
            <person name="Sun Q."/>
            <person name="Sedlacek I."/>
        </authorList>
    </citation>
    <scope>NUCLEOTIDE SEQUENCE</scope>
    <source>
        <strain evidence="3">CCM 8778</strain>
    </source>
</reference>
<comment type="caution">
    <text evidence="4">The sequence shown here is derived from an EMBL/GenBank/DDBJ whole genome shotgun (WGS) entry which is preliminary data.</text>
</comment>
<organism evidence="4 5">
    <name type="scientific">Pseudomonas fluvialis</name>
    <dbReference type="NCBI Taxonomy" id="1793966"/>
    <lineage>
        <taxon>Bacteria</taxon>
        <taxon>Pseudomonadati</taxon>
        <taxon>Pseudomonadota</taxon>
        <taxon>Gammaproteobacteria</taxon>
        <taxon>Pseudomonadales</taxon>
        <taxon>Pseudomonadaceae</taxon>
        <taxon>Pseudomonas</taxon>
    </lineage>
</organism>
<evidence type="ECO:0000313" key="4">
    <source>
        <dbReference type="EMBL" id="PKF70250.1"/>
    </source>
</evidence>
<keyword evidence="1" id="KW-0732">Signal</keyword>
<sequence>MRALLLCLLTLSLSLPASAERLQRFGELEVHYSVFNSTFLQPDIAAASGLERSKQRGVINIALRKGSQAQAGTVSGQVRNLLGQRSPLTFREQREGEAIYYLAQFTIDSREQLVFELQVQGNGGPAHTLTFTQEVFAD</sequence>
<protein>
    <submittedName>
        <fullName evidence="4">DUF4426 domain-containing protein</fullName>
    </submittedName>
</protein>
<feature type="signal peptide" evidence="1">
    <location>
        <begin position="1"/>
        <end position="19"/>
    </location>
</feature>
<dbReference type="EMBL" id="BMDE01000002">
    <property type="protein sequence ID" value="GGH89774.1"/>
    <property type="molecule type" value="Genomic_DNA"/>
</dbReference>
<reference evidence="5" key="3">
    <citation type="submission" date="2017-12" db="EMBL/GenBank/DDBJ databases">
        <authorList>
            <person name="Yu X.-Y."/>
        </authorList>
    </citation>
    <scope>NUCLEOTIDE SEQUENCE [LARGE SCALE GENOMIC DNA]</scope>
    <source>
        <strain evidence="5">ZYSR67-Z</strain>
    </source>
</reference>
<evidence type="ECO:0000313" key="6">
    <source>
        <dbReference type="Proteomes" id="UP000655550"/>
    </source>
</evidence>
<reference evidence="6" key="4">
    <citation type="journal article" date="2019" name="Int. J. Syst. Evol. Microbiol.">
        <title>The Global Catalogue of Microorganisms (GCM) 10K type strain sequencing project: providing services to taxonomists for standard genome sequencing and annotation.</title>
        <authorList>
            <consortium name="The Broad Institute Genomics Platform"/>
            <consortium name="The Broad Institute Genome Sequencing Center for Infectious Disease"/>
            <person name="Wu L."/>
            <person name="Ma J."/>
        </authorList>
    </citation>
    <scope>NUCLEOTIDE SEQUENCE [LARGE SCALE GENOMIC DNA]</scope>
    <source>
        <strain evidence="6">CCM 8778</strain>
    </source>
</reference>